<protein>
    <recommendedName>
        <fullName evidence="6">Exo-alpha-sialidase / neuraminidase</fullName>
    </recommendedName>
</protein>
<keyword evidence="2" id="KW-0472">Membrane</keyword>
<reference evidence="4 5" key="1">
    <citation type="journal article" date="2024" name="IMA Fungus">
        <title>Apiospora arundinis, a panoply of carbohydrate-active enzymes and secondary metabolites.</title>
        <authorList>
            <person name="Sorensen T."/>
            <person name="Petersen C."/>
            <person name="Muurmann A.T."/>
            <person name="Christiansen J.V."/>
            <person name="Brundto M.L."/>
            <person name="Overgaard C.K."/>
            <person name="Boysen A.T."/>
            <person name="Wollenberg R.D."/>
            <person name="Larsen T.O."/>
            <person name="Sorensen J.L."/>
            <person name="Nielsen K.L."/>
            <person name="Sondergaard T.E."/>
        </authorList>
    </citation>
    <scope>NUCLEOTIDE SEQUENCE [LARGE SCALE GENOMIC DNA]</scope>
    <source>
        <strain evidence="4 5">AAU 773</strain>
    </source>
</reference>
<organism evidence="4 5">
    <name type="scientific">Apiospora arundinis</name>
    <dbReference type="NCBI Taxonomy" id="335852"/>
    <lineage>
        <taxon>Eukaryota</taxon>
        <taxon>Fungi</taxon>
        <taxon>Dikarya</taxon>
        <taxon>Ascomycota</taxon>
        <taxon>Pezizomycotina</taxon>
        <taxon>Sordariomycetes</taxon>
        <taxon>Xylariomycetidae</taxon>
        <taxon>Amphisphaeriales</taxon>
        <taxon>Apiosporaceae</taxon>
        <taxon>Apiospora</taxon>
    </lineage>
</organism>
<evidence type="ECO:0000256" key="3">
    <source>
        <dbReference type="SAM" id="SignalP"/>
    </source>
</evidence>
<feature type="compositionally biased region" description="Low complexity" evidence="1">
    <location>
        <begin position="468"/>
        <end position="479"/>
    </location>
</feature>
<dbReference type="Proteomes" id="UP001390339">
    <property type="component" value="Unassembled WGS sequence"/>
</dbReference>
<feature type="compositionally biased region" description="Pro residues" evidence="1">
    <location>
        <begin position="484"/>
        <end position="497"/>
    </location>
</feature>
<sequence length="606" mass="65000">MLLRMDFLVGLLSLATLSVALQVSPNSTCAALCLDTPEGNPLDPKASNTNYTDISCFDDEYSSSAKGLKFKNCVECLRDSKDVGGGENDISWFLYNIRYAVDVCMFSFPGTTRNISSPCDINYACAPLQKSLISGNLDPVNGAQYDYCSADGGNFMGKSLNSCVQCLQSSTNQVYTSNFLIALRAGCKQKPQPGHLLGLTGSLFSTQAVNITDPPPAVEDTSKDNTSPMTTGAIVGIAVGAALLFLGGAALFIVYHQKQKKMYNFENVQSEYDPRGGAASISPPVYGGFNGVGDHKKINSQGSSSMAAYSDYELRAQQAYYGGKGIGSNAEYYDKIEEEMQMRHQNYSFDPNKPGSGPTGALPTHPAYIPRAMSRASGRGSSSSPQPPSQLSQVQVPQPTAAKSNKPDSYALQAYLNAAEDAATIKIPPPPPRGPPSSSGRRTSRDRSPADGSNHQPQQQYSRRRPASLSISTSNTTSLKAMRSPPPPPPPPPPAKPKVPSLILPSVPRIRVPKKYAPPKINIQEATPIIGPNDDDGDGNISRPMASHDHGRFPEMGARSTPSPDARSDAPLIDPAPVKQTVVMDGRRRFHYEEVEIHTGKSTLYG</sequence>
<keyword evidence="3" id="KW-0732">Signal</keyword>
<evidence type="ECO:0000313" key="4">
    <source>
        <dbReference type="EMBL" id="KAK8859316.1"/>
    </source>
</evidence>
<evidence type="ECO:0000256" key="2">
    <source>
        <dbReference type="SAM" id="Phobius"/>
    </source>
</evidence>
<feature type="compositionally biased region" description="Polar residues" evidence="1">
    <location>
        <begin position="451"/>
        <end position="461"/>
    </location>
</feature>
<keyword evidence="5" id="KW-1185">Reference proteome</keyword>
<comment type="caution">
    <text evidence="4">The sequence shown here is derived from an EMBL/GenBank/DDBJ whole genome shotgun (WGS) entry which is preliminary data.</text>
</comment>
<evidence type="ECO:0000313" key="5">
    <source>
        <dbReference type="Proteomes" id="UP001390339"/>
    </source>
</evidence>
<keyword evidence="2" id="KW-1133">Transmembrane helix</keyword>
<proteinExistence type="predicted"/>
<feature type="compositionally biased region" description="Low complexity" evidence="1">
    <location>
        <begin position="381"/>
        <end position="399"/>
    </location>
</feature>
<keyword evidence="2" id="KW-0812">Transmembrane</keyword>
<feature type="signal peptide" evidence="3">
    <location>
        <begin position="1"/>
        <end position="20"/>
    </location>
</feature>
<feature type="region of interest" description="Disordered" evidence="1">
    <location>
        <begin position="346"/>
        <end position="406"/>
    </location>
</feature>
<feature type="transmembrane region" description="Helical" evidence="2">
    <location>
        <begin position="233"/>
        <end position="255"/>
    </location>
</feature>
<feature type="chain" id="PRO_5047287022" description="Exo-alpha-sialidase / neuraminidase" evidence="3">
    <location>
        <begin position="21"/>
        <end position="606"/>
    </location>
</feature>
<gene>
    <name evidence="4" type="ORF">PGQ11_010050</name>
</gene>
<evidence type="ECO:0000256" key="1">
    <source>
        <dbReference type="SAM" id="MobiDB-lite"/>
    </source>
</evidence>
<name>A0ABR2I932_9PEZI</name>
<accession>A0ABR2I932</accession>
<evidence type="ECO:0008006" key="6">
    <source>
        <dbReference type="Google" id="ProtNLM"/>
    </source>
</evidence>
<feature type="region of interest" description="Disordered" evidence="1">
    <location>
        <begin position="423"/>
        <end position="578"/>
    </location>
</feature>
<dbReference type="EMBL" id="JAPCWZ010000006">
    <property type="protein sequence ID" value="KAK8859316.1"/>
    <property type="molecule type" value="Genomic_DNA"/>
</dbReference>